<evidence type="ECO:0000256" key="1">
    <source>
        <dbReference type="SAM" id="MobiDB-lite"/>
    </source>
</evidence>
<proteinExistence type="predicted"/>
<evidence type="ECO:0000313" key="3">
    <source>
        <dbReference type="Proteomes" id="UP001642484"/>
    </source>
</evidence>
<feature type="compositionally biased region" description="Polar residues" evidence="1">
    <location>
        <begin position="801"/>
        <end position="811"/>
    </location>
</feature>
<comment type="caution">
    <text evidence="2">The sequence shown here is derived from an EMBL/GenBank/DDBJ whole genome shotgun (WGS) entry which is preliminary data.</text>
</comment>
<dbReference type="Proteomes" id="UP001642484">
    <property type="component" value="Unassembled WGS sequence"/>
</dbReference>
<sequence>MGKRVSSGSAGGRAGKKPKGQQKADVADDPKFAHARKICDWLFGGPDRYLMQKYKKQARVKIEYSVDMTAGAKYLRLWQLSFRSDFGLPGMSDPFDMCTLIELVLTQGFRTDANAGAEKLNVTVPSKAWLEGPYKELPPLVEGILSPFSIGFIKGWRRGLAALIICEGVKSLGIELSELTDSFKASLRVVHGAVSAYSTPKEAVWASRGITMSSTQTRRPPNAMNFIRQLEVLQKSGESQEWHSSTSIARAFHIGDKEAKAVAYLQTRIGKAMVEKLRAGVRKRGMRQWLSHDVIAAEMFNEGWSSGKTGALIPWQAELTNLSDNALVECFLDRLEGDWDRASTKKSWMYRDAWSIHAASGGFLAIIQQLRESVPQKDYQEALPNLWNQFKLGILDGDILTFLEGAVPPVSLDQVPFVRNMITAVEQRKLREAQQTEREIQDKINSATVEQIRKGQDFTKDFMDWKCKFVFPKATESAGQSFAETASFISKWAAKESTGRVLVLCSLDLCVWPSNSSYVQNCLSSFAQILAMAPLHVGHCQVPVMQKQTTTEAWIKHKRALEDSLKKSRMDVTQHVALSFDKSGSHANDRRSVLHQCLFVTALDREQNAWSSCAAATKGVIGPCPLMRVSDMVGFDPDNRFGAASRTEQKGIPAHSEIISSYLRGIECQDGDIVIFVDCLPNRYCEFGQAILARHLDESNRRPPLYYLGFLREEQRDTAAMIEDKVYKYWDSSDMAPGKQRPSESIAEPTLELLSWVNSAPRFPDSLLTKFGEGTGPHSEIHAMKKELLQEFPQAGGGDNRPTSTRPQTVRASGRPDYSIDGGGRPLDTSRVIQAAHTAASAFGVERKWYCPAARGKPAVVIDSNFAIHLGNETDQEMSLTAMEICGFNTGTFEQKIIAGLGEAELDGVCFRFSSDLCLVSYERKLYAIADFLHHCMTVHGVAEIDFSNHQLIQKTYPLEEDSAEAVPVPYRYGMSPARNGMCNVFKPNMLSSNDTVRHAMIGAGFCGHMDKLPRGAESALQVVWEVDLQTGSGSPRVVGLKPKIYLTGSVTLPPNTWTKM</sequence>
<feature type="region of interest" description="Disordered" evidence="1">
    <location>
        <begin position="1"/>
        <end position="29"/>
    </location>
</feature>
<reference evidence="2 3" key="1">
    <citation type="submission" date="2024-02" db="EMBL/GenBank/DDBJ databases">
        <authorList>
            <person name="Chen Y."/>
            <person name="Shah S."/>
            <person name="Dougan E. K."/>
            <person name="Thang M."/>
            <person name="Chan C."/>
        </authorList>
    </citation>
    <scope>NUCLEOTIDE SEQUENCE [LARGE SCALE GENOMIC DNA]</scope>
</reference>
<feature type="region of interest" description="Disordered" evidence="1">
    <location>
        <begin position="793"/>
        <end position="824"/>
    </location>
</feature>
<name>A0ABP0NFN6_9DINO</name>
<dbReference type="EMBL" id="CAXAMN010021653">
    <property type="protein sequence ID" value="CAK9061942.1"/>
    <property type="molecule type" value="Genomic_DNA"/>
</dbReference>
<keyword evidence="3" id="KW-1185">Reference proteome</keyword>
<evidence type="ECO:0000313" key="2">
    <source>
        <dbReference type="EMBL" id="CAK9061942.1"/>
    </source>
</evidence>
<accession>A0ABP0NFN6</accession>
<protein>
    <submittedName>
        <fullName evidence="2">Uncharacterized protein</fullName>
    </submittedName>
</protein>
<organism evidence="2 3">
    <name type="scientific">Durusdinium trenchii</name>
    <dbReference type="NCBI Taxonomy" id="1381693"/>
    <lineage>
        <taxon>Eukaryota</taxon>
        <taxon>Sar</taxon>
        <taxon>Alveolata</taxon>
        <taxon>Dinophyceae</taxon>
        <taxon>Suessiales</taxon>
        <taxon>Symbiodiniaceae</taxon>
        <taxon>Durusdinium</taxon>
    </lineage>
</organism>
<gene>
    <name evidence="2" type="ORF">CCMP2556_LOCUS30466</name>
</gene>